<dbReference type="InterPro" id="IPR029063">
    <property type="entry name" value="SAM-dependent_MTases_sf"/>
</dbReference>
<dbReference type="STRING" id="67267.GCA_000716675_06572"/>
<evidence type="ECO:0008006" key="9">
    <source>
        <dbReference type="Google" id="ProtNLM"/>
    </source>
</evidence>
<dbReference type="InterPro" id="IPR036388">
    <property type="entry name" value="WH-like_DNA-bd_sf"/>
</dbReference>
<dbReference type="Gene3D" id="1.10.10.10">
    <property type="entry name" value="Winged helix-like DNA-binding domain superfamily/Winged helix DNA-binding domain"/>
    <property type="match status" value="1"/>
</dbReference>
<dbReference type="GO" id="GO:0008171">
    <property type="term" value="F:O-methyltransferase activity"/>
    <property type="evidence" value="ECO:0007669"/>
    <property type="project" value="InterPro"/>
</dbReference>
<dbReference type="PROSITE" id="PS51683">
    <property type="entry name" value="SAM_OMT_II"/>
    <property type="match status" value="1"/>
</dbReference>
<keyword evidence="8" id="KW-1185">Reference proteome</keyword>
<evidence type="ECO:0000259" key="6">
    <source>
        <dbReference type="Pfam" id="PF08100"/>
    </source>
</evidence>
<dbReference type="InterPro" id="IPR016461">
    <property type="entry name" value="COMT-like"/>
</dbReference>
<evidence type="ECO:0000313" key="8">
    <source>
        <dbReference type="Proteomes" id="UP000195880"/>
    </source>
</evidence>
<dbReference type="OrthoDB" id="4145676at2"/>
<dbReference type="PANTHER" id="PTHR43712:SF2">
    <property type="entry name" value="O-METHYLTRANSFERASE CICE"/>
    <property type="match status" value="1"/>
</dbReference>
<gene>
    <name evidence="7" type="ORF">SMD44_04050</name>
</gene>
<dbReference type="RefSeq" id="WP_087884790.1">
    <property type="nucleotide sequence ID" value="NZ_CP021748.1"/>
</dbReference>
<protein>
    <recommendedName>
        <fullName evidence="9">Methyltransferase</fullName>
    </recommendedName>
</protein>
<proteinExistence type="predicted"/>
<feature type="active site" description="Proton acceptor" evidence="4">
    <location>
        <position position="244"/>
    </location>
</feature>
<name>A0A1Z1WDS0_9ACTN</name>
<feature type="domain" description="O-methyltransferase dimerisation" evidence="6">
    <location>
        <begin position="14"/>
        <end position="87"/>
    </location>
</feature>
<evidence type="ECO:0000259" key="5">
    <source>
        <dbReference type="Pfam" id="PF00891"/>
    </source>
</evidence>
<dbReference type="KEGG" id="salf:SMD44_04050"/>
<dbReference type="GO" id="GO:0046983">
    <property type="term" value="F:protein dimerization activity"/>
    <property type="evidence" value="ECO:0007669"/>
    <property type="project" value="InterPro"/>
</dbReference>
<feature type="domain" description="O-methyltransferase C-terminal" evidence="5">
    <location>
        <begin position="113"/>
        <end position="314"/>
    </location>
</feature>
<dbReference type="EMBL" id="CP021748">
    <property type="protein sequence ID" value="ARX84605.1"/>
    <property type="molecule type" value="Genomic_DNA"/>
</dbReference>
<dbReference type="eggNOG" id="COG2226">
    <property type="taxonomic scope" value="Bacteria"/>
</dbReference>
<dbReference type="PIRSF" id="PIRSF005739">
    <property type="entry name" value="O-mtase"/>
    <property type="match status" value="1"/>
</dbReference>
<dbReference type="SUPFAM" id="SSF53335">
    <property type="entry name" value="S-adenosyl-L-methionine-dependent methyltransferases"/>
    <property type="match status" value="1"/>
</dbReference>
<keyword evidence="1" id="KW-0489">Methyltransferase</keyword>
<dbReference type="AlphaFoldDB" id="A0A1Z1WDS0"/>
<dbReference type="Gene3D" id="3.40.50.150">
    <property type="entry name" value="Vaccinia Virus protein VP39"/>
    <property type="match status" value="1"/>
</dbReference>
<sequence length="336" mass="36059">MSVPTPPPGIAMTQLLGGFQVSQALYVAAKLDVCTMLDDGPRTVADLAERSGTPADPLGRLIRTLTMVGVFRSEGDLVATTPLGALLSRNHPGSLAGMAELWMETHYAPFEGLLETVRTGVPGATRHFGKPFFEWLAEEPARAELMTRAMANMTGAREGMFDGYELPPGRVVADIGGVDGSVLVRLLADRPERKGVILDLPAVEPAALSNLAKQGLSGRITFTAGDFFESVPAADIYVLGFVLHDWDDDSCLRILESIREAANPGARLLVLEGVIPPGDTPHMMKMIDLTMLGMLPGRERTEPEFRTLLERAGLTLDRVVPTPTPFSIVEASVNGS</sequence>
<keyword evidence="2" id="KW-0808">Transferase</keyword>
<evidence type="ECO:0000256" key="3">
    <source>
        <dbReference type="ARBA" id="ARBA00022691"/>
    </source>
</evidence>
<dbReference type="PANTHER" id="PTHR43712">
    <property type="entry name" value="PUTATIVE (AFU_ORTHOLOGUE AFUA_4G14580)-RELATED"/>
    <property type="match status" value="1"/>
</dbReference>
<dbReference type="GO" id="GO:0032259">
    <property type="term" value="P:methylation"/>
    <property type="evidence" value="ECO:0007669"/>
    <property type="project" value="UniProtKB-KW"/>
</dbReference>
<dbReference type="Proteomes" id="UP000195880">
    <property type="component" value="Chromosome"/>
</dbReference>
<evidence type="ECO:0000256" key="4">
    <source>
        <dbReference type="PIRSR" id="PIRSR005739-1"/>
    </source>
</evidence>
<dbReference type="InterPro" id="IPR012967">
    <property type="entry name" value="COMT_dimerisation"/>
</dbReference>
<accession>A0A1Z1WDS0</accession>
<keyword evidence="3" id="KW-0949">S-adenosyl-L-methionine</keyword>
<evidence type="ECO:0000313" key="7">
    <source>
        <dbReference type="EMBL" id="ARX84605.1"/>
    </source>
</evidence>
<dbReference type="InterPro" id="IPR001077">
    <property type="entry name" value="COMT_C"/>
</dbReference>
<reference evidence="7 8" key="1">
    <citation type="submission" date="2017-05" db="EMBL/GenBank/DDBJ databases">
        <title>Streptomyces alboflavus Genome sequencing and assembly.</title>
        <authorList>
            <person name="Wang Y."/>
            <person name="Du B."/>
            <person name="Ding Y."/>
            <person name="Liu H."/>
            <person name="Hou Q."/>
            <person name="Liu K."/>
            <person name="Wang C."/>
            <person name="Yao L."/>
        </authorList>
    </citation>
    <scope>NUCLEOTIDE SEQUENCE [LARGE SCALE GENOMIC DNA]</scope>
    <source>
        <strain evidence="7 8">MDJK44</strain>
    </source>
</reference>
<organism evidence="7 8">
    <name type="scientific">Streptomyces alboflavus</name>
    <dbReference type="NCBI Taxonomy" id="67267"/>
    <lineage>
        <taxon>Bacteria</taxon>
        <taxon>Bacillati</taxon>
        <taxon>Actinomycetota</taxon>
        <taxon>Actinomycetes</taxon>
        <taxon>Kitasatosporales</taxon>
        <taxon>Streptomycetaceae</taxon>
        <taxon>Streptomyces</taxon>
    </lineage>
</organism>
<dbReference type="Pfam" id="PF00891">
    <property type="entry name" value="Methyltransf_2"/>
    <property type="match status" value="1"/>
</dbReference>
<dbReference type="InterPro" id="IPR036390">
    <property type="entry name" value="WH_DNA-bd_sf"/>
</dbReference>
<evidence type="ECO:0000256" key="2">
    <source>
        <dbReference type="ARBA" id="ARBA00022679"/>
    </source>
</evidence>
<dbReference type="Pfam" id="PF08100">
    <property type="entry name" value="Dimerisation"/>
    <property type="match status" value="1"/>
</dbReference>
<dbReference type="SUPFAM" id="SSF46785">
    <property type="entry name" value="Winged helix' DNA-binding domain"/>
    <property type="match status" value="1"/>
</dbReference>
<dbReference type="CDD" id="cd02440">
    <property type="entry name" value="AdoMet_MTases"/>
    <property type="match status" value="1"/>
</dbReference>
<evidence type="ECO:0000256" key="1">
    <source>
        <dbReference type="ARBA" id="ARBA00022603"/>
    </source>
</evidence>